<keyword evidence="5 8" id="KW-0812">Transmembrane</keyword>
<dbReference type="InterPro" id="IPR012902">
    <property type="entry name" value="N_methyl_site"/>
</dbReference>
<sequence length="223" mass="24116">MNRVARSKRAPRRAAGFTLIEMLVAIALLAIVAVLSYRGLDEIIRARESLTANMSNERALSQLFAQLDVDLRNAARDDEVGQPPVRVGGGVLQVVREMRIAGAPRLQVVRYRDIDHRIVRQASPAIATVGDLRKGLNAKPNDQWSSVDLVGGVEDFGSQAWVPDHGFTSDMNVARDQLDADVKAPAVPQAGNGPLPRSVTGVAIDVRLHGDPAPVRRVLLVGE</sequence>
<keyword evidence="7 8" id="KW-0472">Membrane</keyword>
<organism evidence="9 10">
    <name type="scientific">Pararobbsia silviterrae</name>
    <dbReference type="NCBI Taxonomy" id="1792498"/>
    <lineage>
        <taxon>Bacteria</taxon>
        <taxon>Pseudomonadati</taxon>
        <taxon>Pseudomonadota</taxon>
        <taxon>Betaproteobacteria</taxon>
        <taxon>Burkholderiales</taxon>
        <taxon>Burkholderiaceae</taxon>
        <taxon>Pararobbsia</taxon>
    </lineage>
</organism>
<comment type="subcellular location">
    <subcellularLocation>
        <location evidence="1">Cell inner membrane</location>
        <topology evidence="1">Single-pass membrane protein</topology>
    </subcellularLocation>
</comment>
<dbReference type="PROSITE" id="PS00409">
    <property type="entry name" value="PROKAR_NTER_METHYL"/>
    <property type="match status" value="1"/>
</dbReference>
<dbReference type="GO" id="GO:0015628">
    <property type="term" value="P:protein secretion by the type II secretion system"/>
    <property type="evidence" value="ECO:0007669"/>
    <property type="project" value="TreeGrafter"/>
</dbReference>
<dbReference type="PANTHER" id="PTHR39583">
    <property type="entry name" value="TYPE II SECRETION SYSTEM PROTEIN J-RELATED"/>
    <property type="match status" value="1"/>
</dbReference>
<keyword evidence="10" id="KW-1185">Reference proteome</keyword>
<protein>
    <submittedName>
        <fullName evidence="9">Prepilin-type N-terminal cleavage/methylation domain-containing protein</fullName>
    </submittedName>
</protein>
<keyword evidence="4" id="KW-0997">Cell inner membrane</keyword>
<evidence type="ECO:0000256" key="6">
    <source>
        <dbReference type="ARBA" id="ARBA00022989"/>
    </source>
</evidence>
<dbReference type="EMBL" id="RBZU01000001">
    <property type="protein sequence ID" value="RKP58516.1"/>
    <property type="molecule type" value="Genomic_DNA"/>
</dbReference>
<evidence type="ECO:0000256" key="8">
    <source>
        <dbReference type="SAM" id="Phobius"/>
    </source>
</evidence>
<dbReference type="InterPro" id="IPR051621">
    <property type="entry name" value="T2SS_protein_J"/>
</dbReference>
<dbReference type="NCBIfam" id="TIGR02532">
    <property type="entry name" value="IV_pilin_GFxxxE"/>
    <property type="match status" value="1"/>
</dbReference>
<dbReference type="AlphaFoldDB" id="A0A494Y812"/>
<evidence type="ECO:0000313" key="9">
    <source>
        <dbReference type="EMBL" id="RKP58516.1"/>
    </source>
</evidence>
<keyword evidence="6 8" id="KW-1133">Transmembrane helix</keyword>
<accession>A0A494Y812</accession>
<evidence type="ECO:0000256" key="1">
    <source>
        <dbReference type="ARBA" id="ARBA00004377"/>
    </source>
</evidence>
<evidence type="ECO:0000313" key="10">
    <source>
        <dbReference type="Proteomes" id="UP000270342"/>
    </source>
</evidence>
<keyword evidence="2" id="KW-1003">Cell membrane</keyword>
<dbReference type="InterPro" id="IPR045584">
    <property type="entry name" value="Pilin-like"/>
</dbReference>
<dbReference type="GO" id="GO:0005886">
    <property type="term" value="C:plasma membrane"/>
    <property type="evidence" value="ECO:0007669"/>
    <property type="project" value="UniProtKB-SubCell"/>
</dbReference>
<dbReference type="RefSeq" id="WP_121082169.1">
    <property type="nucleotide sequence ID" value="NZ_RBZU01000001.1"/>
</dbReference>
<gene>
    <name evidence="9" type="ORF">D7S86_00745</name>
</gene>
<evidence type="ECO:0000256" key="4">
    <source>
        <dbReference type="ARBA" id="ARBA00022519"/>
    </source>
</evidence>
<feature type="transmembrane region" description="Helical" evidence="8">
    <location>
        <begin position="20"/>
        <end position="40"/>
    </location>
</feature>
<evidence type="ECO:0000256" key="3">
    <source>
        <dbReference type="ARBA" id="ARBA00022481"/>
    </source>
</evidence>
<keyword evidence="3" id="KW-0488">Methylation</keyword>
<name>A0A494Y812_9BURK</name>
<dbReference type="Proteomes" id="UP000270342">
    <property type="component" value="Unassembled WGS sequence"/>
</dbReference>
<reference evidence="9 10" key="1">
    <citation type="submission" date="2018-10" db="EMBL/GenBank/DDBJ databases">
        <title>Robbsia sp. DHC34, isolated from soil.</title>
        <authorList>
            <person name="Gao Z.-H."/>
            <person name="Qiu L.-H."/>
        </authorList>
    </citation>
    <scope>NUCLEOTIDE SEQUENCE [LARGE SCALE GENOMIC DNA]</scope>
    <source>
        <strain evidence="9 10">DHC34</strain>
    </source>
</reference>
<proteinExistence type="predicted"/>
<comment type="caution">
    <text evidence="9">The sequence shown here is derived from an EMBL/GenBank/DDBJ whole genome shotgun (WGS) entry which is preliminary data.</text>
</comment>
<dbReference type="SUPFAM" id="SSF54523">
    <property type="entry name" value="Pili subunits"/>
    <property type="match status" value="1"/>
</dbReference>
<evidence type="ECO:0000256" key="2">
    <source>
        <dbReference type="ARBA" id="ARBA00022475"/>
    </source>
</evidence>
<evidence type="ECO:0000256" key="7">
    <source>
        <dbReference type="ARBA" id="ARBA00023136"/>
    </source>
</evidence>
<evidence type="ECO:0000256" key="5">
    <source>
        <dbReference type="ARBA" id="ARBA00022692"/>
    </source>
</evidence>
<dbReference type="Pfam" id="PF07963">
    <property type="entry name" value="N_methyl"/>
    <property type="match status" value="1"/>
</dbReference>
<dbReference type="OrthoDB" id="9029037at2"/>
<dbReference type="PANTHER" id="PTHR39583:SF2">
    <property type="entry name" value="TYPE II SECRETION SYSTEM PROTEIN J"/>
    <property type="match status" value="1"/>
</dbReference>